<dbReference type="PANTHER" id="PTHR45913:SF22">
    <property type="entry name" value="SCAN BOX DOMAIN-CONTAINING PROTEIN"/>
    <property type="match status" value="1"/>
</dbReference>
<dbReference type="EMBL" id="CARXXK010000001">
    <property type="protein sequence ID" value="CAI6346406.1"/>
    <property type="molecule type" value="Genomic_DNA"/>
</dbReference>
<sequence>MEVTSLIGGHFIKKRGGDSFSFLIAFPSSYLVERGFSAVTNLITKKRERLQITNREDLRMLVTKIEPNINELLAKHQPHPSH</sequence>
<name>A0AAV0VUK6_9HEMI</name>
<evidence type="ECO:0000313" key="2">
    <source>
        <dbReference type="Proteomes" id="UP001160148"/>
    </source>
</evidence>
<dbReference type="Proteomes" id="UP001160148">
    <property type="component" value="Unassembled WGS sequence"/>
</dbReference>
<comment type="caution">
    <text evidence="1">The sequence shown here is derived from an EMBL/GenBank/DDBJ whole genome shotgun (WGS) entry which is preliminary data.</text>
</comment>
<reference evidence="1 2" key="1">
    <citation type="submission" date="2023-01" db="EMBL/GenBank/DDBJ databases">
        <authorList>
            <person name="Whitehead M."/>
        </authorList>
    </citation>
    <scope>NUCLEOTIDE SEQUENCE [LARGE SCALE GENOMIC DNA]</scope>
</reference>
<protein>
    <recommendedName>
        <fullName evidence="3">SCAN domain-containing protein 3</fullName>
    </recommendedName>
</protein>
<dbReference type="PANTHER" id="PTHR45913">
    <property type="entry name" value="EPM2A-INTERACTING PROTEIN 1"/>
    <property type="match status" value="1"/>
</dbReference>
<proteinExistence type="predicted"/>
<evidence type="ECO:0000313" key="1">
    <source>
        <dbReference type="EMBL" id="CAI6346406.1"/>
    </source>
</evidence>
<dbReference type="AlphaFoldDB" id="A0AAV0VUK6"/>
<keyword evidence="2" id="KW-1185">Reference proteome</keyword>
<gene>
    <name evidence="1" type="ORF">MEUPH1_LOCUS3320</name>
</gene>
<accession>A0AAV0VUK6</accession>
<evidence type="ECO:0008006" key="3">
    <source>
        <dbReference type="Google" id="ProtNLM"/>
    </source>
</evidence>
<organism evidence="1 2">
    <name type="scientific">Macrosiphum euphorbiae</name>
    <name type="common">potato aphid</name>
    <dbReference type="NCBI Taxonomy" id="13131"/>
    <lineage>
        <taxon>Eukaryota</taxon>
        <taxon>Metazoa</taxon>
        <taxon>Ecdysozoa</taxon>
        <taxon>Arthropoda</taxon>
        <taxon>Hexapoda</taxon>
        <taxon>Insecta</taxon>
        <taxon>Pterygota</taxon>
        <taxon>Neoptera</taxon>
        <taxon>Paraneoptera</taxon>
        <taxon>Hemiptera</taxon>
        <taxon>Sternorrhyncha</taxon>
        <taxon>Aphidomorpha</taxon>
        <taxon>Aphidoidea</taxon>
        <taxon>Aphididae</taxon>
        <taxon>Macrosiphini</taxon>
        <taxon>Macrosiphum</taxon>
    </lineage>
</organism>